<evidence type="ECO:0000256" key="3">
    <source>
        <dbReference type="ARBA" id="ARBA00022692"/>
    </source>
</evidence>
<name>A0A0W0V3Z5_9GAMM</name>
<dbReference type="GO" id="GO:0022857">
    <property type="term" value="F:transmembrane transporter activity"/>
    <property type="evidence" value="ECO:0007669"/>
    <property type="project" value="InterPro"/>
</dbReference>
<dbReference type="STRING" id="454.Lisr_2637"/>
<comment type="subcellular location">
    <subcellularLocation>
        <location evidence="1">Cell membrane</location>
        <topology evidence="1">Multi-pass membrane protein</topology>
    </subcellularLocation>
</comment>
<dbReference type="PATRIC" id="fig|454.4.peg.2894"/>
<dbReference type="InterPro" id="IPR036259">
    <property type="entry name" value="MFS_trans_sf"/>
</dbReference>
<feature type="transmembrane region" description="Helical" evidence="6">
    <location>
        <begin position="311"/>
        <end position="331"/>
    </location>
</feature>
<dbReference type="OrthoDB" id="5670831at2"/>
<evidence type="ECO:0000256" key="1">
    <source>
        <dbReference type="ARBA" id="ARBA00004651"/>
    </source>
</evidence>
<dbReference type="InterPro" id="IPR020846">
    <property type="entry name" value="MFS_dom"/>
</dbReference>
<evidence type="ECO:0000256" key="2">
    <source>
        <dbReference type="ARBA" id="ARBA00022475"/>
    </source>
</evidence>
<feature type="transmembrane region" description="Helical" evidence="6">
    <location>
        <begin position="169"/>
        <end position="187"/>
    </location>
</feature>
<dbReference type="EMBL" id="LNYH01000149">
    <property type="protein sequence ID" value="KTD14409.1"/>
    <property type="molecule type" value="Genomic_DNA"/>
</dbReference>
<evidence type="ECO:0000256" key="4">
    <source>
        <dbReference type="ARBA" id="ARBA00022989"/>
    </source>
</evidence>
<reference evidence="8 9" key="1">
    <citation type="submission" date="2015-11" db="EMBL/GenBank/DDBJ databases">
        <title>Genomic analysis of 38 Legionella species identifies large and diverse effector repertoires.</title>
        <authorList>
            <person name="Burstein D."/>
            <person name="Amaro F."/>
            <person name="Zusman T."/>
            <person name="Lifshitz Z."/>
            <person name="Cohen O."/>
            <person name="Gilbert J.A."/>
            <person name="Pupko T."/>
            <person name="Shuman H.A."/>
            <person name="Segal G."/>
        </authorList>
    </citation>
    <scope>NUCLEOTIDE SEQUENCE [LARGE SCALE GENOMIC DNA]</scope>
    <source>
        <strain evidence="8 9">Bercovier 4</strain>
    </source>
</reference>
<evidence type="ECO:0000313" key="8">
    <source>
        <dbReference type="EMBL" id="KTD14409.1"/>
    </source>
</evidence>
<feature type="transmembrane region" description="Helical" evidence="6">
    <location>
        <begin position="283"/>
        <end position="305"/>
    </location>
</feature>
<dbReference type="GO" id="GO:0005886">
    <property type="term" value="C:plasma membrane"/>
    <property type="evidence" value="ECO:0007669"/>
    <property type="project" value="UniProtKB-SubCell"/>
</dbReference>
<feature type="transmembrane region" description="Helical" evidence="6">
    <location>
        <begin position="343"/>
        <end position="364"/>
    </location>
</feature>
<dbReference type="SUPFAM" id="SSF103473">
    <property type="entry name" value="MFS general substrate transporter"/>
    <property type="match status" value="1"/>
</dbReference>
<dbReference type="PROSITE" id="PS51257">
    <property type="entry name" value="PROKAR_LIPOPROTEIN"/>
    <property type="match status" value="1"/>
</dbReference>
<feature type="transmembrane region" description="Helical" evidence="6">
    <location>
        <begin position="376"/>
        <end position="395"/>
    </location>
</feature>
<dbReference type="AlphaFoldDB" id="A0A0W0V3Z5"/>
<dbReference type="Pfam" id="PF07690">
    <property type="entry name" value="MFS_1"/>
    <property type="match status" value="1"/>
</dbReference>
<keyword evidence="4 6" id="KW-1133">Transmembrane helix</keyword>
<evidence type="ECO:0000256" key="5">
    <source>
        <dbReference type="ARBA" id="ARBA00023136"/>
    </source>
</evidence>
<dbReference type="PANTHER" id="PTHR43124">
    <property type="entry name" value="PURINE EFFLUX PUMP PBUE"/>
    <property type="match status" value="1"/>
</dbReference>
<comment type="caution">
    <text evidence="8">The sequence shown here is derived from an EMBL/GenBank/DDBJ whole genome shotgun (WGS) entry which is preliminary data.</text>
</comment>
<feature type="transmembrane region" description="Helical" evidence="6">
    <location>
        <begin position="12"/>
        <end position="35"/>
    </location>
</feature>
<sequence>MKKQLKGKENIKYIFLITMMFIVACFETDVYLPAFPDMMHYFHTTEAMIQSFLSWNFIGICLSGPFYGPLSDSFGRKKLLLCAMGLFSLGSLGTVFSEHIEWMLFWRVIQGLGCGGCFTVGTAIVYDKFQQEEATKVINDLNSVIPVIMAMAPMLGAYLNIHYGFRSNFIFIAFFSLLTLLVCSWQLEETLPKTKRAVFQTRRILKDFARAMLCFRFWAPTIIVSCIFAGYLSYISYTSLLFVNDFGVSRALFPVYQASVLISFVCASLSANKMINRFTVSKVKTYGLSLLSFGGAAFILTAYLLPQQYHLFHLGMIIYSFGAGWLIGPYFTESMEALPDIKGVTASLVTSFRLLFTAGFIAVISHHFDGSIKPLVFGFIFLFFIGCMTLVLLNLQADSSKLLISENGDGHF</sequence>
<feature type="transmembrane region" description="Helical" evidence="6">
    <location>
        <begin position="47"/>
        <end position="67"/>
    </location>
</feature>
<keyword evidence="5 6" id="KW-0472">Membrane</keyword>
<feature type="transmembrane region" description="Helical" evidence="6">
    <location>
        <begin position="141"/>
        <end position="163"/>
    </location>
</feature>
<dbReference type="PANTHER" id="PTHR43124:SF3">
    <property type="entry name" value="CHLORAMPHENICOL EFFLUX PUMP RV0191"/>
    <property type="match status" value="1"/>
</dbReference>
<accession>A0A0W0V3Z5</accession>
<dbReference type="RefSeq" id="WP_058502905.1">
    <property type="nucleotide sequence ID" value="NZ_CAAAJA010000051.1"/>
</dbReference>
<dbReference type="CDD" id="cd17320">
    <property type="entry name" value="MFS_MdfA_MDR_like"/>
    <property type="match status" value="1"/>
</dbReference>
<evidence type="ECO:0000313" key="9">
    <source>
        <dbReference type="Proteomes" id="UP000054761"/>
    </source>
</evidence>
<feature type="transmembrane region" description="Helical" evidence="6">
    <location>
        <begin position="208"/>
        <end position="231"/>
    </location>
</feature>
<gene>
    <name evidence="8" type="ORF">Lisr_2637</name>
</gene>
<evidence type="ECO:0000256" key="6">
    <source>
        <dbReference type="SAM" id="Phobius"/>
    </source>
</evidence>
<keyword evidence="9" id="KW-1185">Reference proteome</keyword>
<protein>
    <submittedName>
        <fullName evidence="8">Major facilitator superfamily (MFS) transporter</fullName>
    </submittedName>
</protein>
<keyword evidence="3 6" id="KW-0812">Transmembrane</keyword>
<feature type="transmembrane region" description="Helical" evidence="6">
    <location>
        <begin position="108"/>
        <end position="129"/>
    </location>
</feature>
<dbReference type="InterPro" id="IPR011701">
    <property type="entry name" value="MFS"/>
</dbReference>
<dbReference type="Gene3D" id="1.20.1720.10">
    <property type="entry name" value="Multidrug resistance protein D"/>
    <property type="match status" value="1"/>
</dbReference>
<feature type="transmembrane region" description="Helical" evidence="6">
    <location>
        <begin position="251"/>
        <end position="271"/>
    </location>
</feature>
<dbReference type="Proteomes" id="UP000054761">
    <property type="component" value="Unassembled WGS sequence"/>
</dbReference>
<dbReference type="InterPro" id="IPR050189">
    <property type="entry name" value="MFS_Efflux_Transporters"/>
</dbReference>
<organism evidence="8 9">
    <name type="scientific">Legionella israelensis</name>
    <dbReference type="NCBI Taxonomy" id="454"/>
    <lineage>
        <taxon>Bacteria</taxon>
        <taxon>Pseudomonadati</taxon>
        <taxon>Pseudomonadota</taxon>
        <taxon>Gammaproteobacteria</taxon>
        <taxon>Legionellales</taxon>
        <taxon>Legionellaceae</taxon>
        <taxon>Legionella</taxon>
    </lineage>
</organism>
<keyword evidence="2" id="KW-1003">Cell membrane</keyword>
<feature type="domain" description="Major facilitator superfamily (MFS) profile" evidence="7">
    <location>
        <begin position="13"/>
        <end position="401"/>
    </location>
</feature>
<proteinExistence type="predicted"/>
<evidence type="ECO:0000259" key="7">
    <source>
        <dbReference type="PROSITE" id="PS50850"/>
    </source>
</evidence>
<feature type="transmembrane region" description="Helical" evidence="6">
    <location>
        <begin position="79"/>
        <end position="96"/>
    </location>
</feature>
<dbReference type="PROSITE" id="PS50850">
    <property type="entry name" value="MFS"/>
    <property type="match status" value="1"/>
</dbReference>